<feature type="compositionally biased region" description="Low complexity" evidence="1">
    <location>
        <begin position="242"/>
        <end position="251"/>
    </location>
</feature>
<accession>A0A428RD04</accession>
<sequence length="1028" mass="115212">MEVVGSVAAVLQLVQAVGKTVVQVNQVYHDVRDMDDTLRNFDNQLGATQMMLSVLSDSIQRSTLGPSTPPWWNQDVLEGLLNSCNRSYSRLGAIFSNISRQMSSGTALGAYIKKRRYDSDINLLRHSIDTYTTALQLPVLIQTIQGCSTNAQSPAGDIASSFNELMRRIDNLQSSMDRLDHDLVTRALRKTEILTPQQERSEEAQEELGAVEKKEKLDMENDTRATLGVLKGLMDHAKDYASSIESASTSSRLKKPLSKARRDHRDTTRAITSSTPQPSAVASSNIDSGIRLPPKKRQDVSDWAGNVDHGDNLSSASLDDSLPSVTTTTQSALSTSTKGTSTKGTSILGELHERRIQTVERLMKEKMFDRAIPHLDRLLRSSSEPEFAQNASQSARSLAKALVHSHSNDSTVEYYCQKFPSIRALVEEYQLQHGLCLLERRKYDEVIVLLQSYKSASVSSKGCSCSQSPKSSRESPKYSAKLSAEASAPDFIIRQKIQIILCRALLQSSRANSTDEAFPILQRLLKQCFLDSAGKGDAHWLLAEAHYFKGNFEDAKPHGLQACQIKMDTLGRDHEETTSCIKLMANICLYNNDPDEDLWRGMLSHPKLTNVGMDTSPPKFSHAQDRLISCTKEMQKLAAKDPSQAAKLGVKYLKENYSPILSQRMSAAWFMNNRDFAPRTRESLSDFFFFDKPVICWECLSTHMEKTHTLAGVAVGAVCRRHGQDRPSGFTGLSPFHFFAMAVPRYGRWESRGSENCVEEMNAILEIAQMENPGRQTTDEIINATMHYMTISRAVSALWLAAIHDNQAAVNFLLSLGQTNAAQGSTLLQNTTYDGGRKRMVQLSALFEPIKSPIFATERCWGSFLKAFDALTSEEACQLLQPPTPTKWPWWFSCPFMLDRFLTKCGRKNWDIQYQAGKGVSGSLLRLLVQSVAVPSSGSHPLLLESSDIKKLFWTIWKHGKKASNLRFMMQAIRTTIDSIPYFYKQRVYVEAKKRLQLWFFILDQLETKNITPEGVQQFQQSPFNAEC</sequence>
<evidence type="ECO:0008006" key="4">
    <source>
        <dbReference type="Google" id="ProtNLM"/>
    </source>
</evidence>
<feature type="region of interest" description="Disordered" evidence="1">
    <location>
        <begin position="195"/>
        <end position="219"/>
    </location>
</feature>
<dbReference type="EMBL" id="NKCL01000351">
    <property type="protein sequence ID" value="RSL75407.1"/>
    <property type="molecule type" value="Genomic_DNA"/>
</dbReference>
<gene>
    <name evidence="2" type="ORF">CEP51_010882</name>
</gene>
<feature type="compositionally biased region" description="Low complexity" evidence="1">
    <location>
        <begin position="312"/>
        <end position="345"/>
    </location>
</feature>
<evidence type="ECO:0000313" key="3">
    <source>
        <dbReference type="Proteomes" id="UP000287972"/>
    </source>
</evidence>
<protein>
    <recommendedName>
        <fullName evidence="4">Fungal N-terminal domain-containing protein</fullName>
    </recommendedName>
</protein>
<proteinExistence type="predicted"/>
<feature type="compositionally biased region" description="Basic and acidic residues" evidence="1">
    <location>
        <begin position="210"/>
        <end position="219"/>
    </location>
</feature>
<comment type="caution">
    <text evidence="2">The sequence shown here is derived from an EMBL/GenBank/DDBJ whole genome shotgun (WGS) entry which is preliminary data.</text>
</comment>
<organism evidence="2 3">
    <name type="scientific">Fusarium floridanum</name>
    <dbReference type="NCBI Taxonomy" id="1325733"/>
    <lineage>
        <taxon>Eukaryota</taxon>
        <taxon>Fungi</taxon>
        <taxon>Dikarya</taxon>
        <taxon>Ascomycota</taxon>
        <taxon>Pezizomycotina</taxon>
        <taxon>Sordariomycetes</taxon>
        <taxon>Hypocreomycetidae</taxon>
        <taxon>Hypocreales</taxon>
        <taxon>Nectriaceae</taxon>
        <taxon>Fusarium</taxon>
        <taxon>Fusarium solani species complex</taxon>
    </lineage>
</organism>
<reference evidence="2 3" key="1">
    <citation type="submission" date="2017-06" db="EMBL/GenBank/DDBJ databases">
        <title>Comparative genomic analysis of Ambrosia Fusariam Clade fungi.</title>
        <authorList>
            <person name="Stajich J.E."/>
            <person name="Carrillo J."/>
            <person name="Kijimoto T."/>
            <person name="Eskalen A."/>
            <person name="O'Donnell K."/>
            <person name="Kasson M."/>
        </authorList>
    </citation>
    <scope>NUCLEOTIDE SEQUENCE [LARGE SCALE GENOMIC DNA]</scope>
    <source>
        <strain evidence="2 3">NRRL62606</strain>
    </source>
</reference>
<dbReference type="AlphaFoldDB" id="A0A428RD04"/>
<keyword evidence="3" id="KW-1185">Reference proteome</keyword>
<evidence type="ECO:0000256" key="1">
    <source>
        <dbReference type="SAM" id="MobiDB-lite"/>
    </source>
</evidence>
<feature type="region of interest" description="Disordered" evidence="1">
    <location>
        <begin position="242"/>
        <end position="345"/>
    </location>
</feature>
<dbReference type="InterPro" id="IPR011990">
    <property type="entry name" value="TPR-like_helical_dom_sf"/>
</dbReference>
<evidence type="ECO:0000313" key="2">
    <source>
        <dbReference type="EMBL" id="RSL75407.1"/>
    </source>
</evidence>
<feature type="compositionally biased region" description="Basic residues" evidence="1">
    <location>
        <begin position="252"/>
        <end position="262"/>
    </location>
</feature>
<name>A0A428RD04_9HYPO</name>
<dbReference type="Proteomes" id="UP000287972">
    <property type="component" value="Unassembled WGS sequence"/>
</dbReference>
<dbReference type="Gene3D" id="1.25.40.10">
    <property type="entry name" value="Tetratricopeptide repeat domain"/>
    <property type="match status" value="1"/>
</dbReference>
<feature type="compositionally biased region" description="Polar residues" evidence="1">
    <location>
        <begin position="269"/>
        <end position="287"/>
    </location>
</feature>